<proteinExistence type="predicted"/>
<evidence type="ECO:0000313" key="2">
    <source>
        <dbReference type="Proteomes" id="UP000799750"/>
    </source>
</evidence>
<organism evidence="1 2">
    <name type="scientific">Lophium mytilinum</name>
    <dbReference type="NCBI Taxonomy" id="390894"/>
    <lineage>
        <taxon>Eukaryota</taxon>
        <taxon>Fungi</taxon>
        <taxon>Dikarya</taxon>
        <taxon>Ascomycota</taxon>
        <taxon>Pezizomycotina</taxon>
        <taxon>Dothideomycetes</taxon>
        <taxon>Pleosporomycetidae</taxon>
        <taxon>Mytilinidiales</taxon>
        <taxon>Mytilinidiaceae</taxon>
        <taxon>Lophium</taxon>
    </lineage>
</organism>
<gene>
    <name evidence="1" type="ORF">BU16DRAFT_560071</name>
</gene>
<dbReference type="Proteomes" id="UP000799750">
    <property type="component" value="Unassembled WGS sequence"/>
</dbReference>
<accession>A0A6A6QX77</accession>
<dbReference type="EMBL" id="MU004187">
    <property type="protein sequence ID" value="KAF2496752.1"/>
    <property type="molecule type" value="Genomic_DNA"/>
</dbReference>
<evidence type="ECO:0000313" key="1">
    <source>
        <dbReference type="EMBL" id="KAF2496752.1"/>
    </source>
</evidence>
<name>A0A6A6QX77_9PEZI</name>
<reference evidence="1" key="1">
    <citation type="journal article" date="2020" name="Stud. Mycol.">
        <title>101 Dothideomycetes genomes: a test case for predicting lifestyles and emergence of pathogens.</title>
        <authorList>
            <person name="Haridas S."/>
            <person name="Albert R."/>
            <person name="Binder M."/>
            <person name="Bloem J."/>
            <person name="Labutti K."/>
            <person name="Salamov A."/>
            <person name="Andreopoulos B."/>
            <person name="Baker S."/>
            <person name="Barry K."/>
            <person name="Bills G."/>
            <person name="Bluhm B."/>
            <person name="Cannon C."/>
            <person name="Castanera R."/>
            <person name="Culley D."/>
            <person name="Daum C."/>
            <person name="Ezra D."/>
            <person name="Gonzalez J."/>
            <person name="Henrissat B."/>
            <person name="Kuo A."/>
            <person name="Liang C."/>
            <person name="Lipzen A."/>
            <person name="Lutzoni F."/>
            <person name="Magnuson J."/>
            <person name="Mondo S."/>
            <person name="Nolan M."/>
            <person name="Ohm R."/>
            <person name="Pangilinan J."/>
            <person name="Park H.-J."/>
            <person name="Ramirez L."/>
            <person name="Alfaro M."/>
            <person name="Sun H."/>
            <person name="Tritt A."/>
            <person name="Yoshinaga Y."/>
            <person name="Zwiers L.-H."/>
            <person name="Turgeon B."/>
            <person name="Goodwin S."/>
            <person name="Spatafora J."/>
            <person name="Crous P."/>
            <person name="Grigoriev I."/>
        </authorList>
    </citation>
    <scope>NUCLEOTIDE SEQUENCE</scope>
    <source>
        <strain evidence="1">CBS 269.34</strain>
    </source>
</reference>
<keyword evidence="2" id="KW-1185">Reference proteome</keyword>
<sequence>MRVPRSTPTGAPFASSRANDTAACRAWNVWMLAGRWPLYPLRDRLDSDYSSKWLPNQIVPRALRDGVKTAASARDASWSPLLVGTDKVQSLVKNCSSNGHYSAHHSQGLTSQAALHLRRICISIRSCMLLEIGSPASLHETIPCVEWTTLPLCIRAVFWRLRGPAAQHHVRDRRMPPRDALAAAGALTAALAAELYPF</sequence>
<protein>
    <submittedName>
        <fullName evidence="1">Uncharacterized protein</fullName>
    </submittedName>
</protein>
<dbReference type="AlphaFoldDB" id="A0A6A6QX77"/>